<feature type="domain" description="Rab-GAP TBC" evidence="2">
    <location>
        <begin position="104"/>
        <end position="295"/>
    </location>
</feature>
<protein>
    <submittedName>
        <fullName evidence="4">USP6 N-terminal-like protein-like</fullName>
    </submittedName>
</protein>
<dbReference type="InterPro" id="IPR050302">
    <property type="entry name" value="Rab_GAP_TBC_domain"/>
</dbReference>
<evidence type="ECO:0000256" key="1">
    <source>
        <dbReference type="SAM" id="MobiDB-lite"/>
    </source>
</evidence>
<sequence>MAEDLDPEAIARANRERAEIVNRYDRGRDDGAPIDPWEDAGFRVYKVTDRFGFLHEHELPSVPDEEEQKMKTVEMDRLQKWLKMMKAWDKYYPSEKLQRRVYKGIPHSIRGDIWSRLLELKKVKDEQDGIYEMKSRARKMSPDIRQIDLDVNRTYRDHIMFRDRYGVKQQALFHVLAAYSMYNTEVGYCQGMSQIAALLLMYLNEEDAFWALSQLLTDTKHAMHGFFIPGFPKLLRFQDHHDKILKKFIPKVKKHFARYEIYPSLYTMKWFFQCFLDRVPFTLTLRTWDIYMLEGQKILTAMSYNILKMHRRSILKKNMEEVVWFLQQDLANDFGFRDDECIESLQECIAELRRSKLIVPQTPKSNIELPQLPFGLLRHTNYYQATGVRQPLSENEKSQIDKTDRPDVRFLSVKVILKCQLLSQIYPHSHRCRRQPTDGHGGLQTAGTRHRQA</sequence>
<dbReference type="GeneID" id="102810319"/>
<name>A0ABM0MI26_SACKO</name>
<dbReference type="Gene3D" id="1.10.10.750">
    <property type="entry name" value="Ypt/Rab-GAP domain of gyp1p, domain 1"/>
    <property type="match status" value="1"/>
</dbReference>
<evidence type="ECO:0000313" key="3">
    <source>
        <dbReference type="Proteomes" id="UP000694865"/>
    </source>
</evidence>
<dbReference type="SUPFAM" id="SSF47923">
    <property type="entry name" value="Ypt/Rab-GAP domain of gyp1p"/>
    <property type="match status" value="2"/>
</dbReference>
<proteinExistence type="predicted"/>
<dbReference type="PROSITE" id="PS50086">
    <property type="entry name" value="TBC_RABGAP"/>
    <property type="match status" value="1"/>
</dbReference>
<accession>A0ABM0MI26</accession>
<dbReference type="Pfam" id="PF00566">
    <property type="entry name" value="RabGAP-TBC"/>
    <property type="match status" value="1"/>
</dbReference>
<organism evidence="3 4">
    <name type="scientific">Saccoglossus kowalevskii</name>
    <name type="common">Acorn worm</name>
    <dbReference type="NCBI Taxonomy" id="10224"/>
    <lineage>
        <taxon>Eukaryota</taxon>
        <taxon>Metazoa</taxon>
        <taxon>Hemichordata</taxon>
        <taxon>Enteropneusta</taxon>
        <taxon>Harrimaniidae</taxon>
        <taxon>Saccoglossus</taxon>
    </lineage>
</organism>
<dbReference type="RefSeq" id="XP_006819667.1">
    <property type="nucleotide sequence ID" value="XM_006819604.1"/>
</dbReference>
<dbReference type="InterPro" id="IPR035969">
    <property type="entry name" value="Rab-GAP_TBC_sf"/>
</dbReference>
<evidence type="ECO:0000259" key="2">
    <source>
        <dbReference type="PROSITE" id="PS50086"/>
    </source>
</evidence>
<dbReference type="Proteomes" id="UP000694865">
    <property type="component" value="Unplaced"/>
</dbReference>
<dbReference type="SMART" id="SM00164">
    <property type="entry name" value="TBC"/>
    <property type="match status" value="1"/>
</dbReference>
<gene>
    <name evidence="4" type="primary">LOC102810319</name>
</gene>
<reference evidence="4" key="1">
    <citation type="submission" date="2025-08" db="UniProtKB">
        <authorList>
            <consortium name="RefSeq"/>
        </authorList>
    </citation>
    <scope>IDENTIFICATION</scope>
    <source>
        <tissue evidence="4">Testes</tissue>
    </source>
</reference>
<dbReference type="PANTHER" id="PTHR47219">
    <property type="entry name" value="RAB GTPASE-ACTIVATING PROTEIN 1-LIKE"/>
    <property type="match status" value="1"/>
</dbReference>
<dbReference type="InterPro" id="IPR000195">
    <property type="entry name" value="Rab-GAP-TBC_dom"/>
</dbReference>
<dbReference type="Gene3D" id="1.10.8.270">
    <property type="entry name" value="putative rabgap domain of human tbc1 domain family member 14 like domains"/>
    <property type="match status" value="1"/>
</dbReference>
<dbReference type="Gene3D" id="1.10.472.80">
    <property type="entry name" value="Ypt/Rab-GAP domain of gyp1p, domain 3"/>
    <property type="match status" value="1"/>
</dbReference>
<dbReference type="PANTHER" id="PTHR47219:SF19">
    <property type="entry name" value="USP6 N-TERMINAL-LIKE PROTEIN ISOFORM X1"/>
    <property type="match status" value="1"/>
</dbReference>
<keyword evidence="3" id="KW-1185">Reference proteome</keyword>
<evidence type="ECO:0000313" key="4">
    <source>
        <dbReference type="RefSeq" id="XP_006819667.1"/>
    </source>
</evidence>
<feature type="region of interest" description="Disordered" evidence="1">
    <location>
        <begin position="431"/>
        <end position="453"/>
    </location>
</feature>